<reference evidence="9 10" key="1">
    <citation type="submission" date="2021-02" db="EMBL/GenBank/DDBJ databases">
        <authorList>
            <person name="Park J.-S."/>
        </authorList>
    </citation>
    <scope>NUCLEOTIDE SEQUENCE [LARGE SCALE GENOMIC DNA]</scope>
    <source>
        <strain evidence="9 10">188UL20-2</strain>
    </source>
</reference>
<dbReference type="EMBL" id="JAFEUM010000003">
    <property type="protein sequence ID" value="MBM7036634.1"/>
    <property type="molecule type" value="Genomic_DNA"/>
</dbReference>
<dbReference type="CDD" id="cd11614">
    <property type="entry name" value="SAF_CpaB_FlgA_like"/>
    <property type="match status" value="1"/>
</dbReference>
<keyword evidence="9" id="KW-0282">Flagellum</keyword>
<keyword evidence="5 7" id="KW-0574">Periplasm</keyword>
<organism evidence="9 10">
    <name type="scientific">Vibrio ulleungensis</name>
    <dbReference type="NCBI Taxonomy" id="2807619"/>
    <lineage>
        <taxon>Bacteria</taxon>
        <taxon>Pseudomonadati</taxon>
        <taxon>Pseudomonadota</taxon>
        <taxon>Gammaproteobacteria</taxon>
        <taxon>Vibrionales</taxon>
        <taxon>Vibrionaceae</taxon>
        <taxon>Vibrio</taxon>
    </lineage>
</organism>
<evidence type="ECO:0000256" key="1">
    <source>
        <dbReference type="ARBA" id="ARBA00004418"/>
    </source>
</evidence>
<gene>
    <name evidence="9" type="primary">flgA</name>
    <name evidence="9" type="ORF">JQC93_09465</name>
</gene>
<evidence type="ECO:0000256" key="2">
    <source>
        <dbReference type="ARBA" id="ARBA00010474"/>
    </source>
</evidence>
<feature type="chain" id="PRO_5044958488" description="Flagella basal body P-ring formation protein FlgA" evidence="7">
    <location>
        <begin position="30"/>
        <end position="240"/>
    </location>
</feature>
<dbReference type="PANTHER" id="PTHR36307">
    <property type="entry name" value="FLAGELLA BASAL BODY P-RING FORMATION PROTEIN FLGA"/>
    <property type="match status" value="1"/>
</dbReference>
<protein>
    <recommendedName>
        <fullName evidence="3 7">Flagella basal body P-ring formation protein FlgA</fullName>
    </recommendedName>
</protein>
<evidence type="ECO:0000256" key="5">
    <source>
        <dbReference type="ARBA" id="ARBA00022764"/>
    </source>
</evidence>
<comment type="function">
    <text evidence="6 7">Involved in the assembly process of the P-ring formation. It may associate with FlgF on the rod constituting a structure essential for the P-ring assembly or may act as a modulator protein for the P-ring assembly.</text>
</comment>
<evidence type="ECO:0000313" key="9">
    <source>
        <dbReference type="EMBL" id="MBM7036634.1"/>
    </source>
</evidence>
<dbReference type="InterPro" id="IPR041231">
    <property type="entry name" value="FlgA_N"/>
</dbReference>
<dbReference type="SMART" id="SM00858">
    <property type="entry name" value="SAF"/>
    <property type="match status" value="1"/>
</dbReference>
<dbReference type="Pfam" id="PF13144">
    <property type="entry name" value="ChapFlgA"/>
    <property type="match status" value="1"/>
</dbReference>
<dbReference type="Proteomes" id="UP000809621">
    <property type="component" value="Unassembled WGS sequence"/>
</dbReference>
<dbReference type="InterPro" id="IPR013974">
    <property type="entry name" value="SAF"/>
</dbReference>
<dbReference type="RefSeq" id="WP_205158203.1">
    <property type="nucleotide sequence ID" value="NZ_JAFEUM010000003.1"/>
</dbReference>
<keyword evidence="7" id="KW-1005">Bacterial flagellum biogenesis</keyword>
<comment type="similarity">
    <text evidence="2 7">Belongs to the FlgA family.</text>
</comment>
<evidence type="ECO:0000256" key="7">
    <source>
        <dbReference type="RuleBase" id="RU362063"/>
    </source>
</evidence>
<dbReference type="InterPro" id="IPR039246">
    <property type="entry name" value="Flagellar_FlgA"/>
</dbReference>
<feature type="signal peptide" evidence="7">
    <location>
        <begin position="1"/>
        <end position="29"/>
    </location>
</feature>
<evidence type="ECO:0000256" key="4">
    <source>
        <dbReference type="ARBA" id="ARBA00022729"/>
    </source>
</evidence>
<dbReference type="PANTHER" id="PTHR36307:SF1">
    <property type="entry name" value="FLAGELLA BASAL BODY P-RING FORMATION PROTEIN FLGA"/>
    <property type="match status" value="1"/>
</dbReference>
<dbReference type="Pfam" id="PF17656">
    <property type="entry name" value="ChapFlgA_N"/>
    <property type="match status" value="1"/>
</dbReference>
<keyword evidence="9" id="KW-0966">Cell projection</keyword>
<comment type="caution">
    <text evidence="9">The sequence shown here is derived from an EMBL/GenBank/DDBJ whole genome shotgun (WGS) entry which is preliminary data.</text>
</comment>
<dbReference type="Gene3D" id="3.90.1210.10">
    <property type="entry name" value="Antifreeze-like/N-acetylneuraminic acid synthase C-terminal domain"/>
    <property type="match status" value="1"/>
</dbReference>
<comment type="subcellular location">
    <subcellularLocation>
        <location evidence="1 7">Periplasm</location>
    </subcellularLocation>
</comment>
<dbReference type="InterPro" id="IPR017585">
    <property type="entry name" value="SAF_FlgA"/>
</dbReference>
<evidence type="ECO:0000313" key="10">
    <source>
        <dbReference type="Proteomes" id="UP000809621"/>
    </source>
</evidence>
<dbReference type="Gene3D" id="2.30.30.760">
    <property type="match status" value="1"/>
</dbReference>
<feature type="domain" description="SAF" evidence="8">
    <location>
        <begin position="118"/>
        <end position="180"/>
    </location>
</feature>
<dbReference type="NCBIfam" id="TIGR03170">
    <property type="entry name" value="flgA_cterm"/>
    <property type="match status" value="1"/>
</dbReference>
<evidence type="ECO:0000259" key="8">
    <source>
        <dbReference type="SMART" id="SM00858"/>
    </source>
</evidence>
<keyword evidence="9" id="KW-0969">Cilium</keyword>
<keyword evidence="10" id="KW-1185">Reference proteome</keyword>
<proteinExistence type="inferred from homology"/>
<evidence type="ECO:0000256" key="3">
    <source>
        <dbReference type="ARBA" id="ARBA00014754"/>
    </source>
</evidence>
<sequence>MTYQNRKVTSIVTKLIGTVTLVFSLFCAAQTDNVALSDTERVQQAAEEYARTVVTVPDFGDIVLEAAHIDSRLKVSTCDSGYDLSTSGSAKSSGVTVLVKCPEEGWQVYVPVRSTITVPLVITKLPIARGQLITANDLAIESIEQRAYRRQGFYSFEAIVGSKSKRALRVGQVIERKDVCAVCRGDTVVINANMGEMTITTRGEAMRDGSVGEQVKVKNSKSQRIIDATVSGVGEVTVRF</sequence>
<accession>A0ABS2HHY8</accession>
<name>A0ABS2HHY8_9VIBR</name>
<evidence type="ECO:0000256" key="6">
    <source>
        <dbReference type="ARBA" id="ARBA00025643"/>
    </source>
</evidence>
<keyword evidence="4 7" id="KW-0732">Signal</keyword>